<accession>A0A1C7LLJ1</accession>
<evidence type="ECO:0000313" key="2">
    <source>
        <dbReference type="Proteomes" id="UP000092993"/>
    </source>
</evidence>
<keyword evidence="2" id="KW-1185">Reference proteome</keyword>
<dbReference type="Proteomes" id="UP000092993">
    <property type="component" value="Unassembled WGS sequence"/>
</dbReference>
<protein>
    <submittedName>
        <fullName evidence="1">Uncharacterized protein</fullName>
    </submittedName>
</protein>
<proteinExistence type="predicted"/>
<gene>
    <name evidence="1" type="ORF">A0H81_14545</name>
</gene>
<comment type="caution">
    <text evidence="1">The sequence shown here is derived from an EMBL/GenBank/DDBJ whole genome shotgun (WGS) entry which is preliminary data.</text>
</comment>
<name>A0A1C7LLJ1_GRIFR</name>
<organism evidence="1 2">
    <name type="scientific">Grifola frondosa</name>
    <name type="common">Maitake</name>
    <name type="synonym">Polyporus frondosus</name>
    <dbReference type="NCBI Taxonomy" id="5627"/>
    <lineage>
        <taxon>Eukaryota</taxon>
        <taxon>Fungi</taxon>
        <taxon>Dikarya</taxon>
        <taxon>Basidiomycota</taxon>
        <taxon>Agaricomycotina</taxon>
        <taxon>Agaricomycetes</taxon>
        <taxon>Polyporales</taxon>
        <taxon>Grifolaceae</taxon>
        <taxon>Grifola</taxon>
    </lineage>
</organism>
<dbReference type="EMBL" id="LUGG01000044">
    <property type="protein sequence ID" value="OBZ65408.1"/>
    <property type="molecule type" value="Genomic_DNA"/>
</dbReference>
<reference evidence="1 2" key="1">
    <citation type="submission" date="2016-03" db="EMBL/GenBank/DDBJ databases">
        <title>Whole genome sequencing of Grifola frondosa 9006-11.</title>
        <authorList>
            <person name="Min B."/>
            <person name="Park H."/>
            <person name="Kim J.-G."/>
            <person name="Cho H."/>
            <person name="Oh Y.-L."/>
            <person name="Kong W.-S."/>
            <person name="Choi I.-G."/>
        </authorList>
    </citation>
    <scope>NUCLEOTIDE SEQUENCE [LARGE SCALE GENOMIC DNA]</scope>
    <source>
        <strain evidence="1 2">9006-11</strain>
    </source>
</reference>
<dbReference type="AlphaFoldDB" id="A0A1C7LLJ1"/>
<evidence type="ECO:0000313" key="1">
    <source>
        <dbReference type="EMBL" id="OBZ65408.1"/>
    </source>
</evidence>
<sequence>MVTRAIRILYSIPFSTTMMSFYVPYTRRSNDQILMIGIILSTPILETCLHPVTSNPVTDFGRLFDPLTCAFARQKILHFPVDYQVSGEHLNGKNLGARTGLVASFASPSISTEP</sequence>